<sequence length="313" mass="36306">MMNYKSILNKLNGIICNGSDKNWIIIGDNSSGKSELLKNIVEEFRGKVYFIDSVNRYFDIKNTNLYRGEVTYNISATDIVNNRIQDEYHNLKDSFGQNEHIERLYTLYEQKLKNLVKEFMEIDFTIEREELSKGLGDGDPKVKIDGKEVELSSGYQAMVRLFSEITFYCEHLGGDGVIVIDEIDEFLSPKYSAKILGFLIENFTRNKFIISTHSSDLIASSRDCGIIALEKDSFSILDSNDFSTLTEVNTLFVKMFSTKTNYDKDIVEEKLQKLLDLKISDNWFETEENEFESIKFDNLTPVQKVMYKQIQEW</sequence>
<reference evidence="2 3" key="1">
    <citation type="submission" date="2019-04" db="EMBL/GenBank/DDBJ databases">
        <title>Genome sequencing of Clostridium botulinum Groups I-IV and Clostridium butyricum.</title>
        <authorList>
            <person name="Brunt J."/>
            <person name="Van Vliet A.H.M."/>
            <person name="Stringer S.C."/>
            <person name="Carter A.T."/>
            <person name="Peck M.W."/>
        </authorList>
    </citation>
    <scope>NUCLEOTIDE SEQUENCE [LARGE SCALE GENOMIC DNA]</scope>
    <source>
        <strain evidence="2 3">IFR 18/037</strain>
    </source>
</reference>
<dbReference type="InterPro" id="IPR051396">
    <property type="entry name" value="Bact_Antivir_Def_Nuclease"/>
</dbReference>
<comment type="caution">
    <text evidence="2">The sequence shown here is derived from an EMBL/GenBank/DDBJ whole genome shotgun (WGS) entry which is preliminary data.</text>
</comment>
<protein>
    <submittedName>
        <fullName evidence="2">ATP-binding protein</fullName>
    </submittedName>
</protein>
<dbReference type="PANTHER" id="PTHR43581">
    <property type="entry name" value="ATP/GTP PHOSPHATASE"/>
    <property type="match status" value="1"/>
</dbReference>
<dbReference type="GO" id="GO:0005524">
    <property type="term" value="F:ATP binding"/>
    <property type="evidence" value="ECO:0007669"/>
    <property type="project" value="UniProtKB-KW"/>
</dbReference>
<accession>A0A6B4G0K3</accession>
<evidence type="ECO:0000313" key="2">
    <source>
        <dbReference type="EMBL" id="NFG17692.1"/>
    </source>
</evidence>
<dbReference type="InterPro" id="IPR003593">
    <property type="entry name" value="AAA+_ATPase"/>
</dbReference>
<dbReference type="PANTHER" id="PTHR43581:SF4">
    <property type="entry name" value="ATP_GTP PHOSPHATASE"/>
    <property type="match status" value="1"/>
</dbReference>
<dbReference type="SUPFAM" id="SSF52540">
    <property type="entry name" value="P-loop containing nucleoside triphosphate hydrolases"/>
    <property type="match status" value="1"/>
</dbReference>
<dbReference type="SMART" id="SM00382">
    <property type="entry name" value="AAA"/>
    <property type="match status" value="1"/>
</dbReference>
<organism evidence="2 3">
    <name type="scientific">Clostridium botulinum</name>
    <dbReference type="NCBI Taxonomy" id="1491"/>
    <lineage>
        <taxon>Bacteria</taxon>
        <taxon>Bacillati</taxon>
        <taxon>Bacillota</taxon>
        <taxon>Clostridia</taxon>
        <taxon>Eubacteriales</taxon>
        <taxon>Clostridiaceae</taxon>
        <taxon>Clostridium</taxon>
    </lineage>
</organism>
<dbReference type="AlphaFoldDB" id="A0A6B4G0K3"/>
<evidence type="ECO:0000313" key="3">
    <source>
        <dbReference type="Proteomes" id="UP000478995"/>
    </source>
</evidence>
<keyword evidence="2" id="KW-0067">ATP-binding</keyword>
<dbReference type="Pfam" id="PF13304">
    <property type="entry name" value="AAA_21"/>
    <property type="match status" value="1"/>
</dbReference>
<dbReference type="InterPro" id="IPR027417">
    <property type="entry name" value="P-loop_NTPase"/>
</dbReference>
<dbReference type="Gene3D" id="3.40.50.300">
    <property type="entry name" value="P-loop containing nucleotide triphosphate hydrolases"/>
    <property type="match status" value="1"/>
</dbReference>
<dbReference type="GO" id="GO:0016887">
    <property type="term" value="F:ATP hydrolysis activity"/>
    <property type="evidence" value="ECO:0007669"/>
    <property type="project" value="InterPro"/>
</dbReference>
<proteinExistence type="predicted"/>
<dbReference type="Proteomes" id="UP000478995">
    <property type="component" value="Unassembled WGS sequence"/>
</dbReference>
<dbReference type="InterPro" id="IPR003959">
    <property type="entry name" value="ATPase_AAA_core"/>
</dbReference>
<evidence type="ECO:0000259" key="1">
    <source>
        <dbReference type="SMART" id="SM00382"/>
    </source>
</evidence>
<keyword evidence="2" id="KW-0547">Nucleotide-binding</keyword>
<gene>
    <name evidence="2" type="ORF">FC794_13020</name>
</gene>
<feature type="domain" description="AAA+ ATPase" evidence="1">
    <location>
        <begin position="19"/>
        <end position="233"/>
    </location>
</feature>
<dbReference type="EMBL" id="SWOY01000004">
    <property type="protein sequence ID" value="NFG17692.1"/>
    <property type="molecule type" value="Genomic_DNA"/>
</dbReference>
<name>A0A6B4G0K3_CLOBO</name>